<dbReference type="Pfam" id="PF04235">
    <property type="entry name" value="DUF418"/>
    <property type="match status" value="1"/>
</dbReference>
<feature type="domain" description="DUF418" evidence="2">
    <location>
        <begin position="246"/>
        <end position="404"/>
    </location>
</feature>
<evidence type="ECO:0000256" key="1">
    <source>
        <dbReference type="SAM" id="Phobius"/>
    </source>
</evidence>
<keyword evidence="1" id="KW-0812">Transmembrane</keyword>
<dbReference type="KEGG" id="sflv:IC614_06775"/>
<dbReference type="Proteomes" id="UP000594873">
    <property type="component" value="Chromosome"/>
</dbReference>
<keyword evidence="1" id="KW-1133">Transmembrane helix</keyword>
<feature type="transmembrane region" description="Helical" evidence="1">
    <location>
        <begin position="303"/>
        <end position="323"/>
    </location>
</feature>
<evidence type="ECO:0000313" key="3">
    <source>
        <dbReference type="EMBL" id="QPQ54076.1"/>
    </source>
</evidence>
<feature type="transmembrane region" description="Helical" evidence="1">
    <location>
        <begin position="221"/>
        <end position="241"/>
    </location>
</feature>
<reference evidence="3 4" key="1">
    <citation type="submission" date="2020-11" db="EMBL/GenBank/DDBJ databases">
        <title>Genome seq and assembly of Sphingosinicella sp.</title>
        <authorList>
            <person name="Chhetri G."/>
        </authorList>
    </citation>
    <scope>NUCLEOTIDE SEQUENCE [LARGE SCALE GENOMIC DNA]</scope>
    <source>
        <strain evidence="3 4">UDD2</strain>
    </source>
</reference>
<evidence type="ECO:0000313" key="4">
    <source>
        <dbReference type="Proteomes" id="UP000594873"/>
    </source>
</evidence>
<keyword evidence="4" id="KW-1185">Reference proteome</keyword>
<evidence type="ECO:0000259" key="2">
    <source>
        <dbReference type="Pfam" id="PF04235"/>
    </source>
</evidence>
<feature type="transmembrane region" description="Helical" evidence="1">
    <location>
        <begin position="101"/>
        <end position="123"/>
    </location>
</feature>
<gene>
    <name evidence="3" type="ORF">IC614_06775</name>
</gene>
<feature type="transmembrane region" description="Helical" evidence="1">
    <location>
        <begin position="20"/>
        <end position="39"/>
    </location>
</feature>
<feature type="transmembrane region" description="Helical" evidence="1">
    <location>
        <begin position="335"/>
        <end position="355"/>
    </location>
</feature>
<dbReference type="InterPro" id="IPR052529">
    <property type="entry name" value="Bact_Transport_Assoc"/>
</dbReference>
<keyword evidence="1" id="KW-0472">Membrane</keyword>
<name>A0A7T2GHP1_9SPHN</name>
<proteinExistence type="predicted"/>
<feature type="transmembrane region" description="Helical" evidence="1">
    <location>
        <begin position="143"/>
        <end position="166"/>
    </location>
</feature>
<dbReference type="EMBL" id="CP065592">
    <property type="protein sequence ID" value="QPQ54076.1"/>
    <property type="molecule type" value="Genomic_DNA"/>
</dbReference>
<feature type="transmembrane region" description="Helical" evidence="1">
    <location>
        <begin position="261"/>
        <end position="283"/>
    </location>
</feature>
<dbReference type="PANTHER" id="PTHR30590">
    <property type="entry name" value="INNER MEMBRANE PROTEIN"/>
    <property type="match status" value="1"/>
</dbReference>
<dbReference type="PANTHER" id="PTHR30590:SF2">
    <property type="entry name" value="INNER MEMBRANE PROTEIN"/>
    <property type="match status" value="1"/>
</dbReference>
<sequence length="416" mass="45833">MATTSEPQARIVTLDIVRGIAVMGILAMNIVAFAMPQAAYQNPKAYGGSEGLDLAVWWFNFVLVDGKMRGLFSLLFGASMLLVIEGAAAKGENPASVHYRRMGWLLIFGLLHFFFVWWGDILYQYALIGMIAFLFRNKPIKALIRWAIGFLLVQWLLMALISFQFFTVAEQAAAPGVSADVLAQWSQMKQGFMPSAAELAKDIAVYDGGYGSIVVHRAGQAGFMITGLIFVGMETLAYMLIGMAALKSGFLTGAWDNRRYLRWMIVAYAISIPLYMLIAAWLAGSGFSVTTVVAANLGATVPIRPVMIVGHAALIILLTRNGGALVERIAAAGRMAFTNYLGTSIIVSTLFYGYGGGLYGDLSRAESYLVVFAMWALMLLWSKLWLDRYRFGPFEWLWRSLARGKVQPMRREAAAI</sequence>
<organism evidence="3 4">
    <name type="scientific">Allosphingosinicella flava</name>
    <dbReference type="NCBI Taxonomy" id="2771430"/>
    <lineage>
        <taxon>Bacteria</taxon>
        <taxon>Pseudomonadati</taxon>
        <taxon>Pseudomonadota</taxon>
        <taxon>Alphaproteobacteria</taxon>
        <taxon>Sphingomonadales</taxon>
        <taxon>Sphingomonadaceae</taxon>
        <taxon>Allosphingosinicella</taxon>
    </lineage>
</organism>
<accession>A0A7T2GHP1</accession>
<feature type="transmembrane region" description="Helical" evidence="1">
    <location>
        <begin position="45"/>
        <end position="64"/>
    </location>
</feature>
<dbReference type="AlphaFoldDB" id="A0A7T2GHP1"/>
<protein>
    <submittedName>
        <fullName evidence="3">DUF418 domain-containing protein</fullName>
    </submittedName>
</protein>
<feature type="transmembrane region" description="Helical" evidence="1">
    <location>
        <begin position="71"/>
        <end position="89"/>
    </location>
</feature>
<dbReference type="InterPro" id="IPR007349">
    <property type="entry name" value="DUF418"/>
</dbReference>
<dbReference type="RefSeq" id="WP_200970609.1">
    <property type="nucleotide sequence ID" value="NZ_CP065592.1"/>
</dbReference>
<feature type="transmembrane region" description="Helical" evidence="1">
    <location>
        <begin position="367"/>
        <end position="386"/>
    </location>
</feature>